<proteinExistence type="predicted"/>
<feature type="compositionally biased region" description="Polar residues" evidence="2">
    <location>
        <begin position="368"/>
        <end position="382"/>
    </location>
</feature>
<feature type="region of interest" description="Disordered" evidence="2">
    <location>
        <begin position="312"/>
        <end position="383"/>
    </location>
</feature>
<evidence type="ECO:0000259" key="3">
    <source>
        <dbReference type="Pfam" id="PF12624"/>
    </source>
</evidence>
<dbReference type="PANTHER" id="PTHR12517:SF0">
    <property type="entry name" value="INTERMEMBRANE LIPID TRANSFER PROTEIN VPS13B"/>
    <property type="match status" value="1"/>
</dbReference>
<evidence type="ECO:0000313" key="4">
    <source>
        <dbReference type="EMBL" id="EDM16406.1"/>
    </source>
</evidence>
<dbReference type="InterPro" id="IPR039782">
    <property type="entry name" value="VPS13B"/>
</dbReference>
<reference evidence="4 5" key="1">
    <citation type="submission" date="2005-09" db="EMBL/GenBank/DDBJ databases">
        <authorList>
            <person name="Mural R.J."/>
            <person name="Li P.W."/>
            <person name="Adams M.D."/>
            <person name="Amanatides P.G."/>
            <person name="Baden-Tillson H."/>
            <person name="Barnstead M."/>
            <person name="Chin S.H."/>
            <person name="Dew I."/>
            <person name="Evans C.A."/>
            <person name="Ferriera S."/>
            <person name="Flanigan M."/>
            <person name="Fosler C."/>
            <person name="Glodek A."/>
            <person name="Gu Z."/>
            <person name="Holt R.A."/>
            <person name="Jennings D."/>
            <person name="Kraft C.L."/>
            <person name="Lu F."/>
            <person name="Nguyen T."/>
            <person name="Nusskern D.R."/>
            <person name="Pfannkoch C.M."/>
            <person name="Sitter C."/>
            <person name="Sutton G.G."/>
            <person name="Venter J.C."/>
            <person name="Wang Z."/>
            <person name="Woodage T."/>
            <person name="Zheng X.H."/>
            <person name="Zhong F."/>
        </authorList>
    </citation>
    <scope>NUCLEOTIDE SEQUENCE [LARGE SCALE GENOMIC DNA]</scope>
    <source>
        <strain>BN</strain>
        <strain evidence="5">Sprague-Dawley</strain>
    </source>
</reference>
<keyword evidence="1" id="KW-0813">Transport</keyword>
<evidence type="ECO:0000256" key="2">
    <source>
        <dbReference type="SAM" id="MobiDB-lite"/>
    </source>
</evidence>
<organism evidence="4 5">
    <name type="scientific">Rattus norvegicus</name>
    <name type="common">Rat</name>
    <dbReference type="NCBI Taxonomy" id="10116"/>
    <lineage>
        <taxon>Eukaryota</taxon>
        <taxon>Metazoa</taxon>
        <taxon>Chordata</taxon>
        <taxon>Craniata</taxon>
        <taxon>Vertebrata</taxon>
        <taxon>Euteleostomi</taxon>
        <taxon>Mammalia</taxon>
        <taxon>Eutheria</taxon>
        <taxon>Euarchontoglires</taxon>
        <taxon>Glires</taxon>
        <taxon>Rodentia</taxon>
        <taxon>Myomorpha</taxon>
        <taxon>Muroidea</taxon>
        <taxon>Muridae</taxon>
        <taxon>Murinae</taxon>
        <taxon>Rattus</taxon>
    </lineage>
</organism>
<accession>A6HR16</accession>
<protein>
    <submittedName>
        <fullName evidence="4">RCG59477</fullName>
    </submittedName>
</protein>
<feature type="non-terminal residue" evidence="4">
    <location>
        <position position="506"/>
    </location>
</feature>
<dbReference type="Pfam" id="PF12624">
    <property type="entry name" value="VPS13_N"/>
    <property type="match status" value="1"/>
</dbReference>
<dbReference type="InterPro" id="IPR026854">
    <property type="entry name" value="VPS13_N"/>
</dbReference>
<sequence>MDYCHHSGAVFLCSVQGLAVNLDPILYTWVIYQPHKRTSRHIQQQPVVAVPLVTSVNRRREDELSVGSAPLGKQQSYQASEYASSPIKTKTVTESRPLSVPVKAVMHIHEECRSPEDKMKEFIAILWNAVKSLTLQLDVQSCCVFIPNDSLPSPSTIVSGDIPGTVRSWYHGQTSIPGTLVLCLPQIKIVSAGHKSMEPLQEIPFVIPRPILEEGDAFPWTISLHHFSIYTLLGKQVTLSLVEPMGCTSTLAVTSQQLLPVGPEGRHSFVVCLHVDLESLEIKCSNPQVQLIYELADIMSKVWNKIQKRGHLSPSSVYSDTMAGPVPGSPVRSSVGTAPPDTSTCSPSADIGTTTEGDSIQAADDSPFSDSVTLEQTTSHIGGSSGRVSLWMQWVLPKVTVKLFAPDLEKKDTEVCMVSELEDLSASIDVQDVYTKVKCKIESFSIDHYQSRPGEGWQSGQFEGVFLQCKEKPVLPPFPMILQKKYKGHIEIGLRTELEQNQESFQ</sequence>
<dbReference type="AlphaFoldDB" id="A6HR16"/>
<dbReference type="PANTHER" id="PTHR12517">
    <property type="entry name" value="VACUOLAR PROTEIN SORTING-ASSOCIATED PROTEIN 13B"/>
    <property type="match status" value="1"/>
</dbReference>
<gene>
    <name evidence="4" type="ORF">rCG_59477</name>
</gene>
<name>A6HR16_RAT</name>
<dbReference type="EMBL" id="CH473950">
    <property type="protein sequence ID" value="EDM16406.1"/>
    <property type="molecule type" value="Genomic_DNA"/>
</dbReference>
<evidence type="ECO:0000313" key="5">
    <source>
        <dbReference type="Proteomes" id="UP000234681"/>
    </source>
</evidence>
<dbReference type="Proteomes" id="UP000234681">
    <property type="component" value="Chromosome 7"/>
</dbReference>
<feature type="compositionally biased region" description="Polar residues" evidence="2">
    <location>
        <begin position="331"/>
        <end position="358"/>
    </location>
</feature>
<evidence type="ECO:0000256" key="1">
    <source>
        <dbReference type="ARBA" id="ARBA00022448"/>
    </source>
</evidence>
<feature type="domain" description="Chorein N-terminal" evidence="3">
    <location>
        <begin position="6"/>
        <end position="474"/>
    </location>
</feature>